<name>S4NPK3_9LACO</name>
<evidence type="ECO:0000313" key="1">
    <source>
        <dbReference type="EMBL" id="GAD17726.1"/>
    </source>
</evidence>
<dbReference type="Proteomes" id="UP000016361">
    <property type="component" value="Unassembled WGS sequence"/>
</dbReference>
<proteinExistence type="predicted"/>
<keyword evidence="2" id="KW-1185">Reference proteome</keyword>
<reference evidence="2" key="1">
    <citation type="journal article" date="2013" name="Genome Announc.">
        <title>Draft Genome Sequence of D-Branched-Chain Amino Acid Producer Lactobacillus otakiensis JCM 15040T, Isolated from a Traditional Japanese Pickle.</title>
        <authorList>
            <person name="Doi K."/>
            <person name="Mori K."/>
            <person name="Mutaguchi Y."/>
            <person name="Tashiro K."/>
            <person name="Fujino Y."/>
            <person name="Ohmori T."/>
            <person name="Kuhara S."/>
            <person name="Ohshima T."/>
        </authorList>
    </citation>
    <scope>NUCLEOTIDE SEQUENCE [LARGE SCALE GENOMIC DNA]</scope>
    <source>
        <strain evidence="2">JCM 15040</strain>
    </source>
</reference>
<protein>
    <submittedName>
        <fullName evidence="1">Uncharacterized protein</fullName>
    </submittedName>
</protein>
<dbReference type="AlphaFoldDB" id="S4NPK3"/>
<evidence type="ECO:0000313" key="2">
    <source>
        <dbReference type="Proteomes" id="UP000016361"/>
    </source>
</evidence>
<comment type="caution">
    <text evidence="1">The sequence shown here is derived from an EMBL/GenBank/DDBJ whole genome shotgun (WGS) entry which is preliminary data.</text>
</comment>
<organism evidence="1 2">
    <name type="scientific">Lentilactobacillus otakiensis DSM 19908 = JCM 15040</name>
    <dbReference type="NCBI Taxonomy" id="1423780"/>
    <lineage>
        <taxon>Bacteria</taxon>
        <taxon>Bacillati</taxon>
        <taxon>Bacillota</taxon>
        <taxon>Bacilli</taxon>
        <taxon>Lactobacillales</taxon>
        <taxon>Lactobacillaceae</taxon>
        <taxon>Lentilactobacillus</taxon>
    </lineage>
</organism>
<accession>S4NPK3</accession>
<sequence length="37" mass="4363">MEEYPYLGTSIYLLLKSKMTVNETFVSSHFFDVDMLI</sequence>
<gene>
    <name evidence="1" type="ORF">LOT_2264</name>
</gene>
<dbReference type="EMBL" id="BASH01000012">
    <property type="protein sequence ID" value="GAD17726.1"/>
    <property type="molecule type" value="Genomic_DNA"/>
</dbReference>